<feature type="transmembrane region" description="Helical" evidence="1">
    <location>
        <begin position="16"/>
        <end position="38"/>
    </location>
</feature>
<dbReference type="Proteomes" id="UP000705867">
    <property type="component" value="Unassembled WGS sequence"/>
</dbReference>
<evidence type="ECO:0000313" key="3">
    <source>
        <dbReference type="Proteomes" id="UP000705867"/>
    </source>
</evidence>
<gene>
    <name evidence="2" type="ORF">K8I29_18640</name>
</gene>
<evidence type="ECO:0000313" key="2">
    <source>
        <dbReference type="EMBL" id="MBZ0158219.1"/>
    </source>
</evidence>
<feature type="transmembrane region" description="Helical" evidence="1">
    <location>
        <begin position="79"/>
        <end position="101"/>
    </location>
</feature>
<organism evidence="2 3">
    <name type="scientific">Candidatus Nitrobium versatile</name>
    <dbReference type="NCBI Taxonomy" id="2884831"/>
    <lineage>
        <taxon>Bacteria</taxon>
        <taxon>Pseudomonadati</taxon>
        <taxon>Nitrospirota</taxon>
        <taxon>Nitrospiria</taxon>
        <taxon>Nitrospirales</taxon>
        <taxon>Nitrospiraceae</taxon>
        <taxon>Candidatus Nitrobium</taxon>
    </lineage>
</organism>
<keyword evidence="1" id="KW-0472">Membrane</keyword>
<evidence type="ECO:0000256" key="1">
    <source>
        <dbReference type="SAM" id="Phobius"/>
    </source>
</evidence>
<comment type="caution">
    <text evidence="2">The sequence shown here is derived from an EMBL/GenBank/DDBJ whole genome shotgun (WGS) entry which is preliminary data.</text>
</comment>
<protein>
    <submittedName>
        <fullName evidence="2">Uncharacterized protein</fullName>
    </submittedName>
</protein>
<reference evidence="2" key="2">
    <citation type="submission" date="2021-08" db="EMBL/GenBank/DDBJ databases">
        <authorList>
            <person name="Dalcin Martins P."/>
        </authorList>
    </citation>
    <scope>NUCLEOTIDE SEQUENCE</scope>
    <source>
        <strain evidence="2">MAG_39</strain>
    </source>
</reference>
<dbReference type="AlphaFoldDB" id="A0A953SI34"/>
<proteinExistence type="predicted"/>
<reference evidence="2" key="1">
    <citation type="journal article" date="2021" name="bioRxiv">
        <title>Unraveling nitrogen, sulfur and carbon metabolic pathways and microbial community transcriptional responses to substrate deprivation and toxicity stresses in a bioreactor mimicking anoxic brackish coastal sediment conditions.</title>
        <authorList>
            <person name="Martins P.D."/>
            <person name="Echeveste M.J."/>
            <person name="Arshad A."/>
            <person name="Kurth J."/>
            <person name="Ouboter H."/>
            <person name="Jetten M.S.M."/>
            <person name="Welte C.U."/>
        </authorList>
    </citation>
    <scope>NUCLEOTIDE SEQUENCE</scope>
    <source>
        <strain evidence="2">MAG_39</strain>
    </source>
</reference>
<keyword evidence="1" id="KW-0812">Transmembrane</keyword>
<accession>A0A953SI34</accession>
<keyword evidence="1" id="KW-1133">Transmembrane helix</keyword>
<sequence>MSHTGIGGLYAGRTYFIFKTIVFVITVLTGLSAVYYGYMAMSSRIPGEWGEYCSRYTDPVEHANCMMLSRKLVDEFTKLLYVNLAVAVVIPGIFSIGDWFYRTRKGTKPK</sequence>
<name>A0A953SI34_9BACT</name>
<dbReference type="EMBL" id="JAIOIV010000143">
    <property type="protein sequence ID" value="MBZ0158219.1"/>
    <property type="molecule type" value="Genomic_DNA"/>
</dbReference>